<dbReference type="Proteomes" id="UP000631312">
    <property type="component" value="Unassembled WGS sequence"/>
</dbReference>
<proteinExistence type="predicted"/>
<evidence type="ECO:0000313" key="4">
    <source>
        <dbReference type="Proteomes" id="UP000631312"/>
    </source>
</evidence>
<evidence type="ECO:0000313" key="1">
    <source>
        <dbReference type="EMBL" id="GIE46394.1"/>
    </source>
</evidence>
<sequence length="125" mass="13565">MSMTTYDAGGRLVGFTIEDTVGFLISPEPDPKPGAAGLADYPTKRLVPPFRRPNVTGERRIVIPRTIGIVDAPLETDALPPLAAYVARPRPLAPGLLVRWTHKACHRAARPSIAERLCRLFGGAR</sequence>
<dbReference type="Proteomes" id="UP000590511">
    <property type="component" value="Unassembled WGS sequence"/>
</dbReference>
<keyword evidence="4" id="KW-1185">Reference proteome</keyword>
<dbReference type="EMBL" id="BOMP01000206">
    <property type="protein sequence ID" value="GIE46394.1"/>
    <property type="molecule type" value="Genomic_DNA"/>
</dbReference>
<comment type="caution">
    <text evidence="2">The sequence shown here is derived from an EMBL/GenBank/DDBJ whole genome shotgun (WGS) entry which is preliminary data.</text>
</comment>
<evidence type="ECO:0000313" key="2">
    <source>
        <dbReference type="EMBL" id="MBB4755336.1"/>
    </source>
</evidence>
<evidence type="ECO:0000313" key="3">
    <source>
        <dbReference type="Proteomes" id="UP000590511"/>
    </source>
</evidence>
<reference evidence="1 4" key="2">
    <citation type="submission" date="2021-01" db="EMBL/GenBank/DDBJ databases">
        <title>Whole genome shotgun sequence of Actinoplanes lobatus NBRC 12513.</title>
        <authorList>
            <person name="Komaki H."/>
            <person name="Tamura T."/>
        </authorList>
    </citation>
    <scope>NUCLEOTIDE SEQUENCE [LARGE SCALE GENOMIC DNA]</scope>
    <source>
        <strain evidence="1 4">NBRC 12513</strain>
    </source>
</reference>
<dbReference type="AlphaFoldDB" id="A0A7W7HRG3"/>
<organism evidence="2 3">
    <name type="scientific">Actinoplanes lobatus</name>
    <dbReference type="NCBI Taxonomy" id="113568"/>
    <lineage>
        <taxon>Bacteria</taxon>
        <taxon>Bacillati</taxon>
        <taxon>Actinomycetota</taxon>
        <taxon>Actinomycetes</taxon>
        <taxon>Micromonosporales</taxon>
        <taxon>Micromonosporaceae</taxon>
        <taxon>Actinoplanes</taxon>
    </lineage>
</organism>
<protein>
    <submittedName>
        <fullName evidence="2">Uncharacterized protein</fullName>
    </submittedName>
</protein>
<dbReference type="RefSeq" id="WP_188127639.1">
    <property type="nucleotide sequence ID" value="NZ_BOMP01000206.1"/>
</dbReference>
<gene>
    <name evidence="1" type="ORF">Alo02nite_92920</name>
    <name evidence="2" type="ORF">BJ964_009607</name>
</gene>
<dbReference type="EMBL" id="JACHNC010000002">
    <property type="protein sequence ID" value="MBB4755336.1"/>
    <property type="molecule type" value="Genomic_DNA"/>
</dbReference>
<accession>A0A7W7HRG3</accession>
<reference evidence="2 3" key="1">
    <citation type="submission" date="2020-08" db="EMBL/GenBank/DDBJ databases">
        <title>Sequencing the genomes of 1000 actinobacteria strains.</title>
        <authorList>
            <person name="Klenk H.-P."/>
        </authorList>
    </citation>
    <scope>NUCLEOTIDE SEQUENCE [LARGE SCALE GENOMIC DNA]</scope>
    <source>
        <strain evidence="2 3">DSM 43150</strain>
    </source>
</reference>
<name>A0A7W7HRG3_9ACTN</name>